<name>A0A7G9G3Y7_9FIRM</name>
<evidence type="ECO:0000313" key="1">
    <source>
        <dbReference type="EMBL" id="QNM05519.1"/>
    </source>
</evidence>
<organism evidence="1 2">
    <name type="scientific">Qiania dongpingensis</name>
    <dbReference type="NCBI Taxonomy" id="2763669"/>
    <lineage>
        <taxon>Bacteria</taxon>
        <taxon>Bacillati</taxon>
        <taxon>Bacillota</taxon>
        <taxon>Clostridia</taxon>
        <taxon>Lachnospirales</taxon>
        <taxon>Lachnospiraceae</taxon>
        <taxon>Qiania</taxon>
    </lineage>
</organism>
<dbReference type="AlphaFoldDB" id="A0A7G9G3Y7"/>
<proteinExistence type="predicted"/>
<evidence type="ECO:0000313" key="2">
    <source>
        <dbReference type="Proteomes" id="UP000515823"/>
    </source>
</evidence>
<dbReference type="Proteomes" id="UP000515823">
    <property type="component" value="Chromosome"/>
</dbReference>
<dbReference type="EMBL" id="CP060634">
    <property type="protein sequence ID" value="QNM05519.1"/>
    <property type="molecule type" value="Genomic_DNA"/>
</dbReference>
<gene>
    <name evidence="1" type="ORF">H9Q78_13980</name>
</gene>
<accession>A0A7G9G3Y7</accession>
<dbReference type="KEGG" id="qdo:H9Q78_13980"/>
<protein>
    <submittedName>
        <fullName evidence="1">Uncharacterized protein</fullName>
    </submittedName>
</protein>
<sequence>MAAIDGCEAKFRTPVPEERICPKCGKTIEVFTIRGKVTEETACECGYVVPAEEPDSPVVEKKKEE</sequence>
<keyword evidence="2" id="KW-1185">Reference proteome</keyword>
<dbReference type="RefSeq" id="WP_147595582.1">
    <property type="nucleotide sequence ID" value="NZ_CP060634.1"/>
</dbReference>
<reference evidence="1 2" key="1">
    <citation type="submission" date="2020-08" db="EMBL/GenBank/DDBJ databases">
        <authorList>
            <person name="Liu C."/>
            <person name="Sun Q."/>
        </authorList>
    </citation>
    <scope>NUCLEOTIDE SEQUENCE [LARGE SCALE GENOMIC DNA]</scope>
    <source>
        <strain evidence="1 2">NSJ-38</strain>
    </source>
</reference>